<keyword evidence="10" id="KW-1185">Reference proteome</keyword>
<accession>A0AAW1IZ37</accession>
<protein>
    <submittedName>
        <fullName evidence="9">LITAF-like zinc ribbon domain</fullName>
    </submittedName>
</protein>
<comment type="subcellular location">
    <subcellularLocation>
        <location evidence="2">Endosome membrane</location>
        <topology evidence="2">Peripheral membrane protein</topology>
    </subcellularLocation>
    <subcellularLocation>
        <location evidence="1">Late endosome membrane</location>
    </subcellularLocation>
    <subcellularLocation>
        <location evidence="3">Lysosome membrane</location>
        <topology evidence="3">Peripheral membrane protein</topology>
        <orientation evidence="3">Cytoplasmic side</orientation>
    </subcellularLocation>
</comment>
<sequence>MNTELERCDPPPYSKLQNEQVDFDLVVPTTSVQPTAPQQLHPLVNNVVVGASPMLQASCNFGPKKQVANCPYCHVQSTTKVKSKALTKAHCWACIFFFIGFWPCICCPYCCCDCSRKLHYCGNCKAFLGTYTP</sequence>
<feature type="domain" description="LITAF" evidence="8">
    <location>
        <begin position="50"/>
        <end position="133"/>
    </location>
</feature>
<dbReference type="PROSITE" id="PS51837">
    <property type="entry name" value="LITAF"/>
    <property type="match status" value="1"/>
</dbReference>
<dbReference type="PANTHER" id="PTHR23292">
    <property type="entry name" value="LIPOPOLYSACCHARIDE-INDUCED TUMOR NECROSIS FACTOR-ALPHA FACTOR"/>
    <property type="match status" value="1"/>
</dbReference>
<proteinExistence type="inferred from homology"/>
<evidence type="ECO:0000256" key="1">
    <source>
        <dbReference type="ARBA" id="ARBA00004414"/>
    </source>
</evidence>
<evidence type="ECO:0000313" key="9">
    <source>
        <dbReference type="EMBL" id="KAK9695406.1"/>
    </source>
</evidence>
<dbReference type="Pfam" id="PF10601">
    <property type="entry name" value="zf-LITAF-like"/>
    <property type="match status" value="1"/>
</dbReference>
<evidence type="ECO:0000256" key="5">
    <source>
        <dbReference type="ARBA" id="ARBA00022723"/>
    </source>
</evidence>
<evidence type="ECO:0000256" key="3">
    <source>
        <dbReference type="ARBA" id="ARBA00004630"/>
    </source>
</evidence>
<evidence type="ECO:0000259" key="8">
    <source>
        <dbReference type="PROSITE" id="PS51837"/>
    </source>
</evidence>
<dbReference type="GO" id="GO:0008270">
    <property type="term" value="F:zinc ion binding"/>
    <property type="evidence" value="ECO:0007669"/>
    <property type="project" value="TreeGrafter"/>
</dbReference>
<gene>
    <name evidence="9" type="ORF">QE152_g32581</name>
</gene>
<keyword evidence="7" id="KW-0472">Membrane</keyword>
<dbReference type="GO" id="GO:0005765">
    <property type="term" value="C:lysosomal membrane"/>
    <property type="evidence" value="ECO:0007669"/>
    <property type="project" value="UniProtKB-SubCell"/>
</dbReference>
<dbReference type="SMART" id="SM00714">
    <property type="entry name" value="LITAF"/>
    <property type="match status" value="1"/>
</dbReference>
<dbReference type="Proteomes" id="UP001458880">
    <property type="component" value="Unassembled WGS sequence"/>
</dbReference>
<evidence type="ECO:0000256" key="6">
    <source>
        <dbReference type="ARBA" id="ARBA00022833"/>
    </source>
</evidence>
<comment type="similarity">
    <text evidence="4">Belongs to the CDIP1/LITAF family.</text>
</comment>
<dbReference type="GO" id="GO:0031902">
    <property type="term" value="C:late endosome membrane"/>
    <property type="evidence" value="ECO:0007669"/>
    <property type="project" value="UniProtKB-SubCell"/>
</dbReference>
<dbReference type="InterPro" id="IPR037519">
    <property type="entry name" value="LITAF_fam"/>
</dbReference>
<dbReference type="InterPro" id="IPR006629">
    <property type="entry name" value="LITAF"/>
</dbReference>
<dbReference type="EMBL" id="JASPKY010000482">
    <property type="protein sequence ID" value="KAK9695406.1"/>
    <property type="molecule type" value="Genomic_DNA"/>
</dbReference>
<dbReference type="AlphaFoldDB" id="A0AAW1IZ37"/>
<keyword evidence="6" id="KW-0862">Zinc</keyword>
<dbReference type="PANTHER" id="PTHR23292:SF14">
    <property type="entry name" value="FI16615P1-RELATED"/>
    <property type="match status" value="1"/>
</dbReference>
<evidence type="ECO:0000256" key="4">
    <source>
        <dbReference type="ARBA" id="ARBA00005975"/>
    </source>
</evidence>
<name>A0AAW1IZ37_POPJA</name>
<evidence type="ECO:0000256" key="7">
    <source>
        <dbReference type="ARBA" id="ARBA00023136"/>
    </source>
</evidence>
<evidence type="ECO:0000313" key="10">
    <source>
        <dbReference type="Proteomes" id="UP001458880"/>
    </source>
</evidence>
<organism evidence="9 10">
    <name type="scientific">Popillia japonica</name>
    <name type="common">Japanese beetle</name>
    <dbReference type="NCBI Taxonomy" id="7064"/>
    <lineage>
        <taxon>Eukaryota</taxon>
        <taxon>Metazoa</taxon>
        <taxon>Ecdysozoa</taxon>
        <taxon>Arthropoda</taxon>
        <taxon>Hexapoda</taxon>
        <taxon>Insecta</taxon>
        <taxon>Pterygota</taxon>
        <taxon>Neoptera</taxon>
        <taxon>Endopterygota</taxon>
        <taxon>Coleoptera</taxon>
        <taxon>Polyphaga</taxon>
        <taxon>Scarabaeiformia</taxon>
        <taxon>Scarabaeidae</taxon>
        <taxon>Rutelinae</taxon>
        <taxon>Popillia</taxon>
    </lineage>
</organism>
<reference evidence="9 10" key="1">
    <citation type="journal article" date="2024" name="BMC Genomics">
        <title>De novo assembly and annotation of Popillia japonica's genome with initial clues to its potential as an invasive pest.</title>
        <authorList>
            <person name="Cucini C."/>
            <person name="Boschi S."/>
            <person name="Funari R."/>
            <person name="Cardaioli E."/>
            <person name="Iannotti N."/>
            <person name="Marturano G."/>
            <person name="Paoli F."/>
            <person name="Bruttini M."/>
            <person name="Carapelli A."/>
            <person name="Frati F."/>
            <person name="Nardi F."/>
        </authorList>
    </citation>
    <scope>NUCLEOTIDE SEQUENCE [LARGE SCALE GENOMIC DNA]</scope>
    <source>
        <strain evidence="9">DMR45628</strain>
    </source>
</reference>
<comment type="caution">
    <text evidence="9">The sequence shown here is derived from an EMBL/GenBank/DDBJ whole genome shotgun (WGS) entry which is preliminary data.</text>
</comment>
<keyword evidence="5" id="KW-0479">Metal-binding</keyword>
<evidence type="ECO:0000256" key="2">
    <source>
        <dbReference type="ARBA" id="ARBA00004481"/>
    </source>
</evidence>